<feature type="domain" description="JmjC" evidence="7">
    <location>
        <begin position="1350"/>
        <end position="1514"/>
    </location>
</feature>
<feature type="region of interest" description="Disordered" evidence="6">
    <location>
        <begin position="282"/>
        <end position="326"/>
    </location>
</feature>
<dbReference type="Gene3D" id="3.30.70.420">
    <property type="entry name" value="Hydroxymethylglutaryl-CoA reductase, class I/II, NAD/NADP-binding domain"/>
    <property type="match status" value="1"/>
</dbReference>
<dbReference type="InterPro" id="IPR002110">
    <property type="entry name" value="Ankyrin_rpt"/>
</dbReference>
<reference evidence="8" key="1">
    <citation type="submission" date="2021-02" db="EMBL/GenBank/DDBJ databases">
        <authorList>
            <person name="Dougan E. K."/>
            <person name="Rhodes N."/>
            <person name="Thang M."/>
            <person name="Chan C."/>
        </authorList>
    </citation>
    <scope>NUCLEOTIDE SEQUENCE</scope>
</reference>
<name>A0A812WXT2_9DINO</name>
<comment type="similarity">
    <text evidence="1">Belongs to the HMG-CoA reductase family.</text>
</comment>
<dbReference type="PROSITE" id="PS50065">
    <property type="entry name" value="HMG_COA_REDUCTASE_4"/>
    <property type="match status" value="1"/>
</dbReference>
<feature type="region of interest" description="Disordered" evidence="6">
    <location>
        <begin position="831"/>
        <end position="850"/>
    </location>
</feature>
<evidence type="ECO:0000256" key="5">
    <source>
        <dbReference type="PROSITE-ProRule" id="PRU00023"/>
    </source>
</evidence>
<dbReference type="PROSITE" id="PS51184">
    <property type="entry name" value="JMJC"/>
    <property type="match status" value="1"/>
</dbReference>
<dbReference type="PANTHER" id="PTHR24198:SF165">
    <property type="entry name" value="ANKYRIN REPEAT-CONTAINING PROTEIN-RELATED"/>
    <property type="match status" value="1"/>
</dbReference>
<accession>A0A812WXT2</accession>
<dbReference type="SUPFAM" id="SSF48403">
    <property type="entry name" value="Ankyrin repeat"/>
    <property type="match status" value="1"/>
</dbReference>
<evidence type="ECO:0000256" key="3">
    <source>
        <dbReference type="ARBA" id="ARBA00023002"/>
    </source>
</evidence>
<keyword evidence="3" id="KW-0560">Oxidoreductase</keyword>
<dbReference type="InterPro" id="IPR003347">
    <property type="entry name" value="JmjC_dom"/>
</dbReference>
<evidence type="ECO:0000256" key="1">
    <source>
        <dbReference type="ARBA" id="ARBA00007661"/>
    </source>
</evidence>
<protein>
    <submittedName>
        <fullName evidence="8">HmgA protein</fullName>
    </submittedName>
</protein>
<dbReference type="SMART" id="SM00248">
    <property type="entry name" value="ANK"/>
    <property type="match status" value="9"/>
</dbReference>
<dbReference type="InterPro" id="IPR009023">
    <property type="entry name" value="HMG_CoA_Rdtase_NAD(P)-bd_sf"/>
</dbReference>
<feature type="region of interest" description="Disordered" evidence="6">
    <location>
        <begin position="806"/>
        <end position="825"/>
    </location>
</feature>
<dbReference type="Proteomes" id="UP000601435">
    <property type="component" value="Unassembled WGS sequence"/>
</dbReference>
<evidence type="ECO:0000256" key="2">
    <source>
        <dbReference type="ARBA" id="ARBA00022737"/>
    </source>
</evidence>
<dbReference type="Gene3D" id="3.90.770.10">
    <property type="entry name" value="3-hydroxy-3-methylglutaryl-coenzyme A Reductase, Chain A, domain 2"/>
    <property type="match status" value="1"/>
</dbReference>
<proteinExistence type="inferred from homology"/>
<dbReference type="PRINTS" id="PR00071">
    <property type="entry name" value="HMGCOARDTASE"/>
</dbReference>
<sequence>MVGSPWPGAVPWLASCRQAAPTMCTTEKGADGLLVVQGMPRGFPAVGIHVQSCSPISAPCPRTRWWSFPQFRGKELTRGGVERVLETYHIAKNEALLKTLAALGSSPIHPHLTLVHLEDALEADDLALVMPGSSESSMAGILSMRDRMSRLPWVLHLLGGNFAGLGRFGMEHPELVGLNGPYRPPGEILLTTAANPLVDGSLGDGCLWPRRRTLLLGPAGADLDLLAEGAQPQLQSQETPAVWNEMPLMVESHKRGSKTAYSEIRTSQGGRREEAMNLLKADGLARPASNEESRNGGLCAARWSRPNTSSPERSSQRPRSRTPKNMYDFPSEDGMQDVGQAWCSDPLVCGTAPESPLWAESSWWGSSDARATDTEAYVGGWLSMDPCPHKSSIFRFHFEECHPWAFVQVSPKRRIAALDMLGTLVLTAFLIEKERPGTSVPHRYYQGFSPDRRLNVFIFENIATAHDFYKWVHLEENQAGIKDCLHKNIGHLTEERTRLRVFQTDRKVHVSVGIDSQDAAGQNKVTYAGDLMMKYCKEHYPGAIPEMYIEGGFNAGKRVSVMHTLLGKGHSIVADCIIPKEVCQSVLRTTPYRLQRFQKMHNRTNEFMGGISCTAHVANGLAAFYIATGNDPACTAESQAAVTHFDLVNPSGGSTNHLDQDLYASITLNSIIVASVGGGTSLPSFKAARSMMGVESANELAEICAGVALSGELSFYASMETGSFADAHWNMTHKWARNPSAPCTLEWRSRSAKAPNRAVPRVALCLLGVPRFFDDTAQLLRRNLLDRVGRPADLFTFVTASRRPAAPDCPQPHRLVETVPGDGRLSEELRRVAPSSEEGQGQNFEPGRFAGDGASLLTASEWQELEVLLQDAVAGQAGSGLGRPTNGVAEQGLMSAMTTSQVLHRLHGQTSDDSRKARSSGIRFTDGSSGHQVRPSAGLSQLRTLQWCADAVKWHENNFLNFSYSHVLFARWDLHWLIPFPGLELLQEIDSEAIWLPKVQGEFFANDRFAVVPRPRLAVYFEGWKLLVSGDAEDALKKHMPRVGTPFFLQDLLVYEGFLHLRLVYAGAHTMALPPLFYVYCRPSSDSRTFRSLGFFDCSPLAALADVTAKGGGDEASEAVETALGGAKYSNEVTWVISTDSALRGLEQGESRVEEGSEQLMRLLRPRLDRLRGNPEDPSDPVTWTKDDLFGAVFLSTQMEVSTALQRGQCQNLNDWRRTGYVCSRFLTVILELAPRRFATSWGLDDECVGELLAQPPQFGSMQWSQLLWASALSQKAASDCSFRRVDASLGGFNEEVRARRRPLIVHSIPDVSGVLADTDQETMLRSFGHMRMQLETGIDESAANFRLTKEWRSLERYVHQPTGGQELAFEHGFTGSLSRSVWSSRFPALPSLLKEVLAFPILTLGVNGTGTSMHKHEETWLLLLSGRKAWWISEKPNVPATFARRNPCQHMDSSTPPGYQFCIQQPGEVVYFPDDAFHATCNIDSFVWGLGSQGSNADWPPLVMAASLGDAQAVTTMLKSGEGRPTRASFAAALQRSLGLQQPTARRLMKYAANFVDESTGHAVGYCTTSPVHAAAESGDVAKVQKLLSLGFAAEEAYSETVGFIALEIAAFLGHTEVVELLARQRGPLLQNHSAMVLGNALRHAAQNGHSAALHLLSKLGAELVLADAEGRVALHYAAAGGQRKALKTLRSLYLNPAAPIEARDHDGLTPLHAASERGHLQLVRFLLGTRSELTASRKMEMPVHLAARQGHASVVQLLLSKGAGVSQKSELGTPLHAAIMSGCRNTTELLLKRKAPGHERDSKGNQALHVAAKYGDMTMVKMLLKWRADVSALGDGGPAWKIAQRQGFDEVAELLQTPGMLEL</sequence>
<comment type="caution">
    <text evidence="8">The sequence shown here is derived from an EMBL/GenBank/DDBJ whole genome shotgun (WGS) entry which is preliminary data.</text>
</comment>
<keyword evidence="2" id="KW-0677">Repeat</keyword>
<evidence type="ECO:0000259" key="7">
    <source>
        <dbReference type="PROSITE" id="PS51184"/>
    </source>
</evidence>
<gene>
    <name evidence="8" type="primary">hmgA</name>
    <name evidence="8" type="ORF">SNEC2469_LOCUS20023</name>
</gene>
<dbReference type="GO" id="GO:0004420">
    <property type="term" value="F:hydroxymethylglutaryl-CoA reductase (NADPH) activity"/>
    <property type="evidence" value="ECO:0007669"/>
    <property type="project" value="InterPro"/>
</dbReference>
<keyword evidence="9" id="KW-1185">Reference proteome</keyword>
<evidence type="ECO:0000256" key="4">
    <source>
        <dbReference type="ARBA" id="ARBA00023043"/>
    </source>
</evidence>
<evidence type="ECO:0000313" key="8">
    <source>
        <dbReference type="EMBL" id="CAE7694977.1"/>
    </source>
</evidence>
<dbReference type="PANTHER" id="PTHR24198">
    <property type="entry name" value="ANKYRIN REPEAT AND PROTEIN KINASE DOMAIN-CONTAINING PROTEIN"/>
    <property type="match status" value="1"/>
</dbReference>
<dbReference type="InterPro" id="IPR002202">
    <property type="entry name" value="HMG_CoA_Rdtase"/>
</dbReference>
<feature type="repeat" description="ANK" evidence="5">
    <location>
        <begin position="1708"/>
        <end position="1740"/>
    </location>
</feature>
<dbReference type="InterPro" id="IPR036770">
    <property type="entry name" value="Ankyrin_rpt-contain_sf"/>
</dbReference>
<dbReference type="Pfam" id="PF13637">
    <property type="entry name" value="Ank_4"/>
    <property type="match status" value="1"/>
</dbReference>
<dbReference type="SUPFAM" id="SSF56542">
    <property type="entry name" value="Substrate-binding domain of HMG-CoA reductase"/>
    <property type="match status" value="1"/>
</dbReference>
<dbReference type="Pfam" id="PF00368">
    <property type="entry name" value="HMG-CoA_red"/>
    <property type="match status" value="1"/>
</dbReference>
<evidence type="ECO:0000256" key="6">
    <source>
        <dbReference type="SAM" id="MobiDB-lite"/>
    </source>
</evidence>
<feature type="region of interest" description="Disordered" evidence="6">
    <location>
        <begin position="904"/>
        <end position="932"/>
    </location>
</feature>
<feature type="repeat" description="ANK" evidence="5">
    <location>
        <begin position="1740"/>
        <end position="1772"/>
    </location>
</feature>
<organism evidence="8 9">
    <name type="scientific">Symbiodinium necroappetens</name>
    <dbReference type="NCBI Taxonomy" id="1628268"/>
    <lineage>
        <taxon>Eukaryota</taxon>
        <taxon>Sar</taxon>
        <taxon>Alveolata</taxon>
        <taxon>Dinophyceae</taxon>
        <taxon>Suessiales</taxon>
        <taxon>Symbiodiniaceae</taxon>
        <taxon>Symbiodinium</taxon>
    </lineage>
</organism>
<dbReference type="SUPFAM" id="SSF51197">
    <property type="entry name" value="Clavaminate synthase-like"/>
    <property type="match status" value="1"/>
</dbReference>
<dbReference type="OrthoDB" id="418071at2759"/>
<dbReference type="Gene3D" id="1.25.40.20">
    <property type="entry name" value="Ankyrin repeat-containing domain"/>
    <property type="match status" value="1"/>
</dbReference>
<keyword evidence="4 5" id="KW-0040">ANK repeat</keyword>
<dbReference type="PROSITE" id="PS50297">
    <property type="entry name" value="ANK_REP_REGION"/>
    <property type="match status" value="3"/>
</dbReference>
<feature type="repeat" description="ANK" evidence="5">
    <location>
        <begin position="1805"/>
        <end position="1837"/>
    </location>
</feature>
<evidence type="ECO:0000313" key="9">
    <source>
        <dbReference type="Proteomes" id="UP000601435"/>
    </source>
</evidence>
<dbReference type="PRINTS" id="PR01415">
    <property type="entry name" value="ANKYRIN"/>
</dbReference>
<dbReference type="Pfam" id="PF12796">
    <property type="entry name" value="Ank_2"/>
    <property type="match status" value="1"/>
</dbReference>
<dbReference type="Gene3D" id="2.60.120.650">
    <property type="entry name" value="Cupin"/>
    <property type="match status" value="1"/>
</dbReference>
<dbReference type="EMBL" id="CAJNJA010034585">
    <property type="protein sequence ID" value="CAE7694977.1"/>
    <property type="molecule type" value="Genomic_DNA"/>
</dbReference>
<dbReference type="PROSITE" id="PS50088">
    <property type="entry name" value="ANK_REPEAT"/>
    <property type="match status" value="3"/>
</dbReference>
<dbReference type="InterPro" id="IPR023074">
    <property type="entry name" value="HMG_CoA_Rdtase_cat_sf"/>
</dbReference>
<dbReference type="GO" id="GO:0015936">
    <property type="term" value="P:coenzyme A metabolic process"/>
    <property type="evidence" value="ECO:0007669"/>
    <property type="project" value="InterPro"/>
</dbReference>
<dbReference type="InterPro" id="IPR009029">
    <property type="entry name" value="HMG_CoA_Rdtase_sub-bd_dom_sf"/>
</dbReference>